<protein>
    <submittedName>
        <fullName evidence="1">Uncharacterized protein</fullName>
    </submittedName>
</protein>
<comment type="caution">
    <text evidence="1">The sequence shown here is derived from an EMBL/GenBank/DDBJ whole genome shotgun (WGS) entry which is preliminary data.</text>
</comment>
<name>A1ZU76_MICM2</name>
<dbReference type="InterPro" id="IPR009061">
    <property type="entry name" value="DNA-bd_dom_put_sf"/>
</dbReference>
<dbReference type="SUPFAM" id="SSF46955">
    <property type="entry name" value="Putative DNA-binding domain"/>
    <property type="match status" value="1"/>
</dbReference>
<dbReference type="Proteomes" id="UP000004095">
    <property type="component" value="Unassembled WGS sequence"/>
</dbReference>
<accession>A1ZU76</accession>
<evidence type="ECO:0000313" key="2">
    <source>
        <dbReference type="Proteomes" id="UP000004095"/>
    </source>
</evidence>
<dbReference type="AlphaFoldDB" id="A1ZU76"/>
<dbReference type="EMBL" id="AAWS01000039">
    <property type="protein sequence ID" value="EAY26047.1"/>
    <property type="molecule type" value="Genomic_DNA"/>
</dbReference>
<organism evidence="1 2">
    <name type="scientific">Microscilla marina ATCC 23134</name>
    <dbReference type="NCBI Taxonomy" id="313606"/>
    <lineage>
        <taxon>Bacteria</taxon>
        <taxon>Pseudomonadati</taxon>
        <taxon>Bacteroidota</taxon>
        <taxon>Cytophagia</taxon>
        <taxon>Cytophagales</taxon>
        <taxon>Microscillaceae</taxon>
        <taxon>Microscilla</taxon>
    </lineage>
</organism>
<keyword evidence="2" id="KW-1185">Reference proteome</keyword>
<dbReference type="RefSeq" id="WP_002701633.1">
    <property type="nucleotide sequence ID" value="NZ_AAWS01000039.1"/>
</dbReference>
<evidence type="ECO:0000313" key="1">
    <source>
        <dbReference type="EMBL" id="EAY26047.1"/>
    </source>
</evidence>
<proteinExistence type="predicted"/>
<dbReference type="OrthoDB" id="1097811at2"/>
<sequence>MAVVFYTKEDVDSIIDKEVIPLKEQLEQLQQKLNQTPEVGFLTTKKICDCIGITRTTLRDWRDRFELKSYKPAGSNGVELWKIVEVIEFIESRVT</sequence>
<gene>
    <name evidence="1" type="ORF">M23134_06396</name>
</gene>
<reference evidence="1 2" key="1">
    <citation type="submission" date="2007-01" db="EMBL/GenBank/DDBJ databases">
        <authorList>
            <person name="Haygood M."/>
            <person name="Podell S."/>
            <person name="Anderson C."/>
            <person name="Hopkinson B."/>
            <person name="Roe K."/>
            <person name="Barbeau K."/>
            <person name="Gaasterland T."/>
            <person name="Ferriera S."/>
            <person name="Johnson J."/>
            <person name="Kravitz S."/>
            <person name="Beeson K."/>
            <person name="Sutton G."/>
            <person name="Rogers Y.-H."/>
            <person name="Friedman R."/>
            <person name="Frazier M."/>
            <person name="Venter J.C."/>
        </authorList>
    </citation>
    <scope>NUCLEOTIDE SEQUENCE [LARGE SCALE GENOMIC DNA]</scope>
    <source>
        <strain evidence="1 2">ATCC 23134</strain>
    </source>
</reference>